<keyword evidence="5" id="KW-0812">Transmembrane</keyword>
<dbReference type="GO" id="GO:0008234">
    <property type="term" value="F:cysteine-type peptidase activity"/>
    <property type="evidence" value="ECO:0007669"/>
    <property type="project" value="UniProtKB-KW"/>
</dbReference>
<dbReference type="Proteomes" id="UP000431304">
    <property type="component" value="Unassembled WGS sequence"/>
</dbReference>
<dbReference type="InterPro" id="IPR038765">
    <property type="entry name" value="Papain-like_cys_pep_sf"/>
</dbReference>
<keyword evidence="3" id="KW-0378">Hydrolase</keyword>
<dbReference type="EMBL" id="WKRA01000022">
    <property type="protein sequence ID" value="MSD16813.1"/>
    <property type="molecule type" value="Genomic_DNA"/>
</dbReference>
<dbReference type="GO" id="GO:0006508">
    <property type="term" value="P:proteolysis"/>
    <property type="evidence" value="ECO:0007669"/>
    <property type="project" value="UniProtKB-KW"/>
</dbReference>
<dbReference type="Pfam" id="PF00877">
    <property type="entry name" value="NLPC_P60"/>
    <property type="match status" value="1"/>
</dbReference>
<protein>
    <recommendedName>
        <fullName evidence="10">NlpC/P60 domain-containing protein</fullName>
    </recommendedName>
</protein>
<dbReference type="AlphaFoldDB" id="A0A844E5M9"/>
<keyword evidence="5" id="KW-1133">Transmembrane helix</keyword>
<feature type="domain" description="Phage tail lysozyme" evidence="7">
    <location>
        <begin position="591"/>
        <end position="735"/>
    </location>
</feature>
<name>A0A844E5M9_EUBRA</name>
<organism evidence="8 9">
    <name type="scientific">Eubacterium ramulus</name>
    <dbReference type="NCBI Taxonomy" id="39490"/>
    <lineage>
        <taxon>Bacteria</taxon>
        <taxon>Bacillati</taxon>
        <taxon>Bacillota</taxon>
        <taxon>Clostridia</taxon>
        <taxon>Eubacteriales</taxon>
        <taxon>Eubacteriaceae</taxon>
        <taxon>Eubacterium</taxon>
    </lineage>
</organism>
<reference evidence="8 9" key="1">
    <citation type="journal article" date="2019" name="Nat. Med.">
        <title>A library of human gut bacterial isolates paired with longitudinal multiomics data enables mechanistic microbiome research.</title>
        <authorList>
            <person name="Poyet M."/>
            <person name="Groussin M."/>
            <person name="Gibbons S.M."/>
            <person name="Avila-Pacheco J."/>
            <person name="Jiang X."/>
            <person name="Kearney S.M."/>
            <person name="Perrotta A.R."/>
            <person name="Berdy B."/>
            <person name="Zhao S."/>
            <person name="Lieberman T.D."/>
            <person name="Swanson P.K."/>
            <person name="Smith M."/>
            <person name="Roesemann S."/>
            <person name="Alexander J.E."/>
            <person name="Rich S.A."/>
            <person name="Livny J."/>
            <person name="Vlamakis H."/>
            <person name="Clish C."/>
            <person name="Bullock K."/>
            <person name="Deik A."/>
            <person name="Scott J."/>
            <person name="Pierce K.A."/>
            <person name="Xavier R.J."/>
            <person name="Alm E.J."/>
        </authorList>
    </citation>
    <scope>NUCLEOTIDE SEQUENCE [LARGE SCALE GENOMIC DNA]</scope>
    <source>
        <strain evidence="8 9">BIOML-A3</strain>
    </source>
</reference>
<keyword evidence="5" id="KW-0472">Membrane</keyword>
<comment type="similarity">
    <text evidence="1">Belongs to the peptidase C40 family.</text>
</comment>
<evidence type="ECO:0000256" key="1">
    <source>
        <dbReference type="ARBA" id="ARBA00007074"/>
    </source>
</evidence>
<evidence type="ECO:0000259" key="6">
    <source>
        <dbReference type="Pfam" id="PF00877"/>
    </source>
</evidence>
<feature type="transmembrane region" description="Helical" evidence="5">
    <location>
        <begin position="41"/>
        <end position="64"/>
    </location>
</feature>
<keyword evidence="4" id="KW-0788">Thiol protease</keyword>
<evidence type="ECO:0000256" key="4">
    <source>
        <dbReference type="ARBA" id="ARBA00022807"/>
    </source>
</evidence>
<evidence type="ECO:0000259" key="7">
    <source>
        <dbReference type="Pfam" id="PF18013"/>
    </source>
</evidence>
<dbReference type="Pfam" id="PF18013">
    <property type="entry name" value="Phage_lysozyme2"/>
    <property type="match status" value="1"/>
</dbReference>
<proteinExistence type="inferred from homology"/>
<keyword evidence="2" id="KW-0645">Protease</keyword>
<evidence type="ECO:0000256" key="2">
    <source>
        <dbReference type="ARBA" id="ARBA00022670"/>
    </source>
</evidence>
<evidence type="ECO:0000256" key="3">
    <source>
        <dbReference type="ARBA" id="ARBA00022801"/>
    </source>
</evidence>
<feature type="domain" description="NlpC/P60" evidence="6">
    <location>
        <begin position="470"/>
        <end position="568"/>
    </location>
</feature>
<evidence type="ECO:0000256" key="5">
    <source>
        <dbReference type="SAM" id="Phobius"/>
    </source>
</evidence>
<gene>
    <name evidence="8" type="ORF">GKE72_12245</name>
</gene>
<dbReference type="InterPro" id="IPR000064">
    <property type="entry name" value="NLP_P60_dom"/>
</dbReference>
<evidence type="ECO:0000313" key="9">
    <source>
        <dbReference type="Proteomes" id="UP000431304"/>
    </source>
</evidence>
<dbReference type="Gene3D" id="1.10.530.10">
    <property type="match status" value="1"/>
</dbReference>
<sequence length="740" mass="81775">MGLSVQERSFMEQNKGAQRAAWFAGQAVSAATNPKLFIVKVLVTILAVLIGFLFVVGSLFGVIFSQLGFSNSADYTSEMFQIETENLTAVMDTYFSDAGHVASISALLADFDGSRYGTYDTFHMLPSAGTLKSLYDAVDADYNGVYEAHTQVTGEGRKPMVDADGTKVVYEGYTLVSDYDTFWSNGTYQKYFLPLIQNSCTTEDITKMENGDGSVLEADLPVLIESIPWGSWARGEDLVREETTQEVTTRAYYRYCGPEVKTFQYLDTGKRYYLDEMDQLAGIGGKTKEHWEALFQKHMENGDGMLSDGEWWQLESESVTTEKVIRYITCQYTISLQEPVASMVQTQSREYAFVTDENSLNLAIRLLRFLVGDPAPEDQGVFGFFSIAKDFLLQWSPAKIHKQMTKEDLQSINKIISWRDATASSTSFSVGGGGAILGDYTLGATAVQCALANHSTDIYSQERRLLTGFSDCSSLVTKSYQEAGYDTLYGMTAADLGQHCDTRGTALSGPGELRPGDLIFYQYGAGNGRYKNIDHVAMYAGDIDGDGAAEIIQASYSRGRVCIDKFQTNSHIVGYGRPYVAALAGSVGDENALYEYLTKTCGFSKAGACGVLANIYVESTYNPTNVTGRYYGICQWGDDRLRNMKNYCIQNGYAPDSFQGQVSFMVYELADYPELVTFLKTATDPQLAAQEFCAGYERAVDSSGAGAKYTGNLYPARRKNSYQALKKRMNEAERLFQSKG</sequence>
<dbReference type="SUPFAM" id="SSF54001">
    <property type="entry name" value="Cysteine proteinases"/>
    <property type="match status" value="1"/>
</dbReference>
<dbReference type="Gene3D" id="3.90.1720.10">
    <property type="entry name" value="endopeptidase domain like (from Nostoc punctiforme)"/>
    <property type="match status" value="1"/>
</dbReference>
<comment type="caution">
    <text evidence="8">The sequence shown here is derived from an EMBL/GenBank/DDBJ whole genome shotgun (WGS) entry which is preliminary data.</text>
</comment>
<dbReference type="InterPro" id="IPR041219">
    <property type="entry name" value="Phage_lysozyme2"/>
</dbReference>
<evidence type="ECO:0000313" key="8">
    <source>
        <dbReference type="EMBL" id="MSD16813.1"/>
    </source>
</evidence>
<evidence type="ECO:0008006" key="10">
    <source>
        <dbReference type="Google" id="ProtNLM"/>
    </source>
</evidence>
<accession>A0A844E5M9</accession>